<name>A0A396HD03_MEDTR</name>
<evidence type="ECO:0000313" key="2">
    <source>
        <dbReference type="Proteomes" id="UP000265566"/>
    </source>
</evidence>
<evidence type="ECO:0000313" key="1">
    <source>
        <dbReference type="EMBL" id="RHN49674.1"/>
    </source>
</evidence>
<dbReference type="Proteomes" id="UP000265566">
    <property type="component" value="Chromosome 6"/>
</dbReference>
<dbReference type="AlphaFoldDB" id="A0A396HD03"/>
<protein>
    <submittedName>
        <fullName evidence="1">Uncharacterized protein</fullName>
    </submittedName>
</protein>
<proteinExistence type="predicted"/>
<comment type="caution">
    <text evidence="1">The sequence shown here is derived from an EMBL/GenBank/DDBJ whole genome shotgun (WGS) entry which is preliminary data.</text>
</comment>
<dbReference type="EMBL" id="PSQE01000006">
    <property type="protein sequence ID" value="RHN49674.1"/>
    <property type="molecule type" value="Genomic_DNA"/>
</dbReference>
<reference evidence="2" key="1">
    <citation type="journal article" date="2018" name="Nat. Plants">
        <title>Whole-genome landscape of Medicago truncatula symbiotic genes.</title>
        <authorList>
            <person name="Pecrix Y."/>
            <person name="Staton S.E."/>
            <person name="Sallet E."/>
            <person name="Lelandais-Briere C."/>
            <person name="Moreau S."/>
            <person name="Carrere S."/>
            <person name="Blein T."/>
            <person name="Jardinaud M.F."/>
            <person name="Latrasse D."/>
            <person name="Zouine M."/>
            <person name="Zahm M."/>
            <person name="Kreplak J."/>
            <person name="Mayjonade B."/>
            <person name="Satge C."/>
            <person name="Perez M."/>
            <person name="Cauet S."/>
            <person name="Marande W."/>
            <person name="Chantry-Darmon C."/>
            <person name="Lopez-Roques C."/>
            <person name="Bouchez O."/>
            <person name="Berard A."/>
            <person name="Debelle F."/>
            <person name="Munos S."/>
            <person name="Bendahmane A."/>
            <person name="Berges H."/>
            <person name="Niebel A."/>
            <person name="Buitink J."/>
            <person name="Frugier F."/>
            <person name="Benhamed M."/>
            <person name="Crespi M."/>
            <person name="Gouzy J."/>
            <person name="Gamas P."/>
        </authorList>
    </citation>
    <scope>NUCLEOTIDE SEQUENCE [LARGE SCALE GENOMIC DNA]</scope>
    <source>
        <strain evidence="2">cv. Jemalong A17</strain>
    </source>
</reference>
<accession>A0A396HD03</accession>
<dbReference type="Gramene" id="rna33878">
    <property type="protein sequence ID" value="RHN49674.1"/>
    <property type="gene ID" value="gene33878"/>
</dbReference>
<gene>
    <name evidence="1" type="ORF">MtrunA17_Chr6g0449131</name>
</gene>
<sequence length="52" mass="6057">MQPCGVESLFRVNHNFFSTNKCLLSEVKRAETMPLWLPQKSKPQAVYLLSWC</sequence>
<organism evidence="1 2">
    <name type="scientific">Medicago truncatula</name>
    <name type="common">Barrel medic</name>
    <name type="synonym">Medicago tribuloides</name>
    <dbReference type="NCBI Taxonomy" id="3880"/>
    <lineage>
        <taxon>Eukaryota</taxon>
        <taxon>Viridiplantae</taxon>
        <taxon>Streptophyta</taxon>
        <taxon>Embryophyta</taxon>
        <taxon>Tracheophyta</taxon>
        <taxon>Spermatophyta</taxon>
        <taxon>Magnoliopsida</taxon>
        <taxon>eudicotyledons</taxon>
        <taxon>Gunneridae</taxon>
        <taxon>Pentapetalae</taxon>
        <taxon>rosids</taxon>
        <taxon>fabids</taxon>
        <taxon>Fabales</taxon>
        <taxon>Fabaceae</taxon>
        <taxon>Papilionoideae</taxon>
        <taxon>50 kb inversion clade</taxon>
        <taxon>NPAAA clade</taxon>
        <taxon>Hologalegina</taxon>
        <taxon>IRL clade</taxon>
        <taxon>Trifolieae</taxon>
        <taxon>Medicago</taxon>
    </lineage>
</organism>